<proteinExistence type="predicted"/>
<dbReference type="STRING" id="27342.A0A0H2R530"/>
<keyword evidence="1" id="KW-0371">Homeobox</keyword>
<gene>
    <name evidence="1" type="ORF">SCHPADRAFT_840448</name>
</gene>
<name>A0A0H2R530_9AGAM</name>
<keyword evidence="2" id="KW-1185">Reference proteome</keyword>
<dbReference type="EMBL" id="KQ086493">
    <property type="protein sequence ID" value="KLO04588.1"/>
    <property type="molecule type" value="Genomic_DNA"/>
</dbReference>
<dbReference type="GO" id="GO:0003677">
    <property type="term" value="F:DNA binding"/>
    <property type="evidence" value="ECO:0007669"/>
    <property type="project" value="UniProtKB-KW"/>
</dbReference>
<evidence type="ECO:0000313" key="2">
    <source>
        <dbReference type="Proteomes" id="UP000053477"/>
    </source>
</evidence>
<sequence length="139" mass="15650">MTGGVALSEDLRATVIYMHDSSGLDAKTISQLTGIPRRTVHRILSTWKATGIVKPAPQGRRGRPRALDLADTEVLVRAVNDRNDRYLEELQAVLEERCGVRVSEATVWRTLQRVGFRMKEVISSSFWFATAHAYDDLDH</sequence>
<dbReference type="InterPro" id="IPR009057">
    <property type="entry name" value="Homeodomain-like_sf"/>
</dbReference>
<dbReference type="Proteomes" id="UP000053477">
    <property type="component" value="Unassembled WGS sequence"/>
</dbReference>
<organism evidence="1 2">
    <name type="scientific">Schizopora paradoxa</name>
    <dbReference type="NCBI Taxonomy" id="27342"/>
    <lineage>
        <taxon>Eukaryota</taxon>
        <taxon>Fungi</taxon>
        <taxon>Dikarya</taxon>
        <taxon>Basidiomycota</taxon>
        <taxon>Agaricomycotina</taxon>
        <taxon>Agaricomycetes</taxon>
        <taxon>Hymenochaetales</taxon>
        <taxon>Schizoporaceae</taxon>
        <taxon>Schizopora</taxon>
    </lineage>
</organism>
<protein>
    <submittedName>
        <fullName evidence="1">Homeodomain-like protein</fullName>
    </submittedName>
</protein>
<dbReference type="InParanoid" id="A0A0H2R530"/>
<evidence type="ECO:0000313" key="1">
    <source>
        <dbReference type="EMBL" id="KLO04588.1"/>
    </source>
</evidence>
<dbReference type="OrthoDB" id="2994945at2759"/>
<dbReference type="SUPFAM" id="SSF46689">
    <property type="entry name" value="Homeodomain-like"/>
    <property type="match status" value="1"/>
</dbReference>
<keyword evidence="1" id="KW-0238">DNA-binding</keyword>
<dbReference type="InterPro" id="IPR036388">
    <property type="entry name" value="WH-like_DNA-bd_sf"/>
</dbReference>
<accession>A0A0H2R530</accession>
<dbReference type="Pfam" id="PF13565">
    <property type="entry name" value="HTH_32"/>
    <property type="match status" value="1"/>
</dbReference>
<dbReference type="Gene3D" id="1.10.10.10">
    <property type="entry name" value="Winged helix-like DNA-binding domain superfamily/Winged helix DNA-binding domain"/>
    <property type="match status" value="1"/>
</dbReference>
<reference evidence="1 2" key="1">
    <citation type="submission" date="2015-04" db="EMBL/GenBank/DDBJ databases">
        <title>Complete genome sequence of Schizopora paradoxa KUC8140, a cosmopolitan wood degrader in East Asia.</title>
        <authorList>
            <consortium name="DOE Joint Genome Institute"/>
            <person name="Min B."/>
            <person name="Park H."/>
            <person name="Jang Y."/>
            <person name="Kim J.-J."/>
            <person name="Kim K.H."/>
            <person name="Pangilinan J."/>
            <person name="Lipzen A."/>
            <person name="Riley R."/>
            <person name="Grigoriev I.V."/>
            <person name="Spatafora J.W."/>
            <person name="Choi I.-G."/>
        </authorList>
    </citation>
    <scope>NUCLEOTIDE SEQUENCE [LARGE SCALE GENOMIC DNA]</scope>
    <source>
        <strain evidence="1 2">KUC8140</strain>
    </source>
</reference>
<dbReference type="AlphaFoldDB" id="A0A0H2R530"/>